<keyword evidence="8" id="KW-0675">Receptor</keyword>
<evidence type="ECO:0000313" key="10">
    <source>
        <dbReference type="EMBL" id="RHN72174.1"/>
    </source>
</evidence>
<evidence type="ECO:0000256" key="5">
    <source>
        <dbReference type="ARBA" id="ARBA00022737"/>
    </source>
</evidence>
<keyword evidence="2" id="KW-0433">Leucine-rich repeat</keyword>
<dbReference type="Proteomes" id="UP000265566">
    <property type="component" value="Chromosome 2"/>
</dbReference>
<keyword evidence="9" id="KW-0325">Glycoprotein</keyword>
<keyword evidence="10" id="KW-0418">Kinase</keyword>
<name>A0A396J5S9_MEDTR</name>
<evidence type="ECO:0000256" key="4">
    <source>
        <dbReference type="ARBA" id="ARBA00022729"/>
    </source>
</evidence>
<keyword evidence="6" id="KW-1133">Transmembrane helix</keyword>
<dbReference type="Pfam" id="PF00560">
    <property type="entry name" value="LRR_1"/>
    <property type="match status" value="3"/>
</dbReference>
<keyword evidence="5" id="KW-0677">Repeat</keyword>
<dbReference type="GO" id="GO:0004674">
    <property type="term" value="F:protein serine/threonine kinase activity"/>
    <property type="evidence" value="ECO:0007669"/>
    <property type="project" value="UniProtKB-KW"/>
</dbReference>
<dbReference type="PANTHER" id="PTHR27000">
    <property type="entry name" value="LEUCINE-RICH REPEAT RECEPTOR-LIKE PROTEIN KINASE FAMILY PROTEIN-RELATED"/>
    <property type="match status" value="1"/>
</dbReference>
<proteinExistence type="predicted"/>
<keyword evidence="4" id="KW-0732">Signal</keyword>
<protein>
    <submittedName>
        <fullName evidence="10">Putative non-specific serine/threonine protein kinase</fullName>
        <ecNumber evidence="10">2.7.11.1</ecNumber>
    </submittedName>
</protein>
<dbReference type="PRINTS" id="PR00019">
    <property type="entry name" value="LEURICHRPT"/>
</dbReference>
<evidence type="ECO:0000256" key="8">
    <source>
        <dbReference type="ARBA" id="ARBA00023170"/>
    </source>
</evidence>
<comment type="subcellular location">
    <subcellularLocation>
        <location evidence="1">Membrane</location>
        <topology evidence="1">Single-pass type I membrane protein</topology>
    </subcellularLocation>
</comment>
<organism evidence="10">
    <name type="scientific">Medicago truncatula</name>
    <name type="common">Barrel medic</name>
    <name type="synonym">Medicago tribuloides</name>
    <dbReference type="NCBI Taxonomy" id="3880"/>
    <lineage>
        <taxon>Eukaryota</taxon>
        <taxon>Viridiplantae</taxon>
        <taxon>Streptophyta</taxon>
        <taxon>Embryophyta</taxon>
        <taxon>Tracheophyta</taxon>
        <taxon>Spermatophyta</taxon>
        <taxon>Magnoliopsida</taxon>
        <taxon>eudicotyledons</taxon>
        <taxon>Gunneridae</taxon>
        <taxon>Pentapetalae</taxon>
        <taxon>rosids</taxon>
        <taxon>fabids</taxon>
        <taxon>Fabales</taxon>
        <taxon>Fabaceae</taxon>
        <taxon>Papilionoideae</taxon>
        <taxon>50 kb inversion clade</taxon>
        <taxon>NPAAA clade</taxon>
        <taxon>Hologalegina</taxon>
        <taxon>IRL clade</taxon>
        <taxon>Trifolieae</taxon>
        <taxon>Medicago</taxon>
    </lineage>
</organism>
<evidence type="ECO:0000256" key="3">
    <source>
        <dbReference type="ARBA" id="ARBA00022692"/>
    </source>
</evidence>
<dbReference type="Gramene" id="rna7857">
    <property type="protein sequence ID" value="RHN72174.1"/>
    <property type="gene ID" value="gene7857"/>
</dbReference>
<dbReference type="InterPro" id="IPR001611">
    <property type="entry name" value="Leu-rich_rpt"/>
</dbReference>
<keyword evidence="7" id="KW-0472">Membrane</keyword>
<sequence length="105" mass="11930">MFNMSTLTKLRLSDSSLIGIIPSILGRWKLCKLQVLQLSNNFLTGDITEMIEVVSWSNQSLEMLDLSQNQLNGKLSHSLEQFKSLYDLDLSSNSVNSHTVQYQHL</sequence>
<keyword evidence="3" id="KW-0812">Transmembrane</keyword>
<dbReference type="InterPro" id="IPR032675">
    <property type="entry name" value="LRR_dom_sf"/>
</dbReference>
<dbReference type="SUPFAM" id="SSF52047">
    <property type="entry name" value="RNI-like"/>
    <property type="match status" value="1"/>
</dbReference>
<evidence type="ECO:0000256" key="9">
    <source>
        <dbReference type="ARBA" id="ARBA00023180"/>
    </source>
</evidence>
<dbReference type="PANTHER" id="PTHR27000:SF679">
    <property type="entry name" value="OS01G0170300 PROTEIN"/>
    <property type="match status" value="1"/>
</dbReference>
<evidence type="ECO:0000256" key="7">
    <source>
        <dbReference type="ARBA" id="ARBA00023136"/>
    </source>
</evidence>
<dbReference type="EMBL" id="PSQE01000002">
    <property type="protein sequence ID" value="RHN72174.1"/>
    <property type="molecule type" value="Genomic_DNA"/>
</dbReference>
<dbReference type="GO" id="GO:0016020">
    <property type="term" value="C:membrane"/>
    <property type="evidence" value="ECO:0007669"/>
    <property type="project" value="UniProtKB-SubCell"/>
</dbReference>
<evidence type="ECO:0000256" key="1">
    <source>
        <dbReference type="ARBA" id="ARBA00004479"/>
    </source>
</evidence>
<dbReference type="EC" id="2.7.11.1" evidence="10"/>
<evidence type="ECO:0000256" key="2">
    <source>
        <dbReference type="ARBA" id="ARBA00022614"/>
    </source>
</evidence>
<keyword evidence="10" id="KW-0723">Serine/threonine-protein kinase</keyword>
<comment type="caution">
    <text evidence="10">The sequence shown here is derived from an EMBL/GenBank/DDBJ whole genome shotgun (WGS) entry which is preliminary data.</text>
</comment>
<dbReference type="AlphaFoldDB" id="A0A396J5S9"/>
<accession>A0A396J5S9</accession>
<evidence type="ECO:0000256" key="6">
    <source>
        <dbReference type="ARBA" id="ARBA00022989"/>
    </source>
</evidence>
<gene>
    <name evidence="10" type="ORF">MtrunA17_Chr2g0284821</name>
</gene>
<keyword evidence="10" id="KW-0808">Transferase</keyword>
<dbReference type="Gene3D" id="3.80.10.10">
    <property type="entry name" value="Ribonuclease Inhibitor"/>
    <property type="match status" value="1"/>
</dbReference>
<reference evidence="10" key="1">
    <citation type="journal article" date="2018" name="Nat. Plants">
        <title>Whole-genome landscape of Medicago truncatula symbiotic genes.</title>
        <authorList>
            <person name="Pecrix Y."/>
            <person name="Gamas P."/>
            <person name="Carrere S."/>
        </authorList>
    </citation>
    <scope>NUCLEOTIDE SEQUENCE</scope>
    <source>
        <tissue evidence="10">Leaves</tissue>
    </source>
</reference>